<organism evidence="11 12">
    <name type="scientific">Anaeramoeba flamelloides</name>
    <dbReference type="NCBI Taxonomy" id="1746091"/>
    <lineage>
        <taxon>Eukaryota</taxon>
        <taxon>Metamonada</taxon>
        <taxon>Anaeramoebidae</taxon>
        <taxon>Anaeramoeba</taxon>
    </lineage>
</organism>
<evidence type="ECO:0000313" key="11">
    <source>
        <dbReference type="EMBL" id="KAJ6239894.1"/>
    </source>
</evidence>
<evidence type="ECO:0000256" key="5">
    <source>
        <dbReference type="ARBA" id="ARBA00022776"/>
    </source>
</evidence>
<evidence type="ECO:0000256" key="9">
    <source>
        <dbReference type="ARBA" id="ARBA00023328"/>
    </source>
</evidence>
<reference evidence="11" key="1">
    <citation type="submission" date="2022-08" db="EMBL/GenBank/DDBJ databases">
        <title>Novel sulfate-reducing endosymbionts in the free-living metamonad Anaeramoeba.</title>
        <authorList>
            <person name="Jerlstrom-Hultqvist J."/>
            <person name="Cepicka I."/>
            <person name="Gallot-Lavallee L."/>
            <person name="Salas-Leiva D."/>
            <person name="Curtis B.A."/>
            <person name="Zahonova K."/>
            <person name="Pipaliya S."/>
            <person name="Dacks J."/>
            <person name="Roger A.J."/>
        </authorList>
    </citation>
    <scope>NUCLEOTIDE SEQUENCE</scope>
    <source>
        <strain evidence="11">Schooner1</strain>
    </source>
</reference>
<dbReference type="Proteomes" id="UP001150062">
    <property type="component" value="Unassembled WGS sequence"/>
</dbReference>
<dbReference type="EMBL" id="JAOAOG010000216">
    <property type="protein sequence ID" value="KAJ6239894.1"/>
    <property type="molecule type" value="Genomic_DNA"/>
</dbReference>
<keyword evidence="12" id="KW-1185">Reference proteome</keyword>
<feature type="coiled-coil region" evidence="10">
    <location>
        <begin position="81"/>
        <end position="155"/>
    </location>
</feature>
<proteinExistence type="predicted"/>
<name>A0ABQ8Y827_9EUKA</name>
<keyword evidence="9" id="KW-0137">Centromere</keyword>
<keyword evidence="3" id="KW-0158">Chromosome</keyword>
<keyword evidence="4" id="KW-0132">Cell division</keyword>
<accession>A0ABQ8Y827</accession>
<keyword evidence="7" id="KW-0539">Nucleus</keyword>
<evidence type="ECO:0000256" key="10">
    <source>
        <dbReference type="SAM" id="Coils"/>
    </source>
</evidence>
<evidence type="ECO:0000256" key="4">
    <source>
        <dbReference type="ARBA" id="ARBA00022618"/>
    </source>
</evidence>
<evidence type="ECO:0000256" key="1">
    <source>
        <dbReference type="ARBA" id="ARBA00004123"/>
    </source>
</evidence>
<keyword evidence="10" id="KW-0175">Coiled coil</keyword>
<gene>
    <name evidence="11" type="ORF">M0813_24814</name>
</gene>
<keyword evidence="5" id="KW-0498">Mitosis</keyword>
<keyword evidence="6" id="KW-0995">Kinetochore</keyword>
<evidence type="ECO:0000256" key="7">
    <source>
        <dbReference type="ARBA" id="ARBA00023242"/>
    </source>
</evidence>
<evidence type="ECO:0000256" key="2">
    <source>
        <dbReference type="ARBA" id="ARBA00004629"/>
    </source>
</evidence>
<protein>
    <submittedName>
        <fullName evidence="11">Polyamine-modulated factor 1</fullName>
    </submittedName>
</protein>
<dbReference type="Pfam" id="PF03980">
    <property type="entry name" value="Nnf1"/>
    <property type="match status" value="1"/>
</dbReference>
<sequence>MLNQNSKRFNKLGEVVEKVVSKILEPNFKNFRSNFPTIGVENRTVLEDIYKQFLMILQTSVMSEFDLIQEERKIKSKLTKLDYLLDQKAKLYEENQKKKQQRSIELEKKQLKLFKHKQSQRLKLINHLAQLNQKNEKLKGEITHLNQNIKKQIKDFQQGNEKESLLKDLQISSSISERILNQNEN</sequence>
<evidence type="ECO:0000256" key="8">
    <source>
        <dbReference type="ARBA" id="ARBA00023306"/>
    </source>
</evidence>
<evidence type="ECO:0000256" key="3">
    <source>
        <dbReference type="ARBA" id="ARBA00022454"/>
    </source>
</evidence>
<evidence type="ECO:0000256" key="6">
    <source>
        <dbReference type="ARBA" id="ARBA00022838"/>
    </source>
</evidence>
<comment type="caution">
    <text evidence="11">The sequence shown here is derived from an EMBL/GenBank/DDBJ whole genome shotgun (WGS) entry which is preliminary data.</text>
</comment>
<dbReference type="InterPro" id="IPR007128">
    <property type="entry name" value="PMF1/Nnf1"/>
</dbReference>
<evidence type="ECO:0000313" key="12">
    <source>
        <dbReference type="Proteomes" id="UP001150062"/>
    </source>
</evidence>
<comment type="subcellular location">
    <subcellularLocation>
        <location evidence="2">Chromosome</location>
        <location evidence="2">Centromere</location>
        <location evidence="2">Kinetochore</location>
    </subcellularLocation>
    <subcellularLocation>
        <location evidence="1">Nucleus</location>
    </subcellularLocation>
</comment>
<keyword evidence="8" id="KW-0131">Cell cycle</keyword>